<comment type="caution">
    <text evidence="1">The sequence shown here is derived from an EMBL/GenBank/DDBJ whole genome shotgun (WGS) entry which is preliminary data.</text>
</comment>
<evidence type="ECO:0000313" key="1">
    <source>
        <dbReference type="EMBL" id="KAF3506779.1"/>
    </source>
</evidence>
<evidence type="ECO:0000313" key="2">
    <source>
        <dbReference type="Proteomes" id="UP000712600"/>
    </source>
</evidence>
<sequence>MHGFVTSWSSYIIQRSGLTGQHMATRSVNGPVAVWRPELTFDRSPYGDRFVHSTGRHMATGLDARTVAIWRPVRLLDWPPYGDRFGRSRWSEGWYSRGS</sequence>
<reference evidence="1" key="1">
    <citation type="submission" date="2019-12" db="EMBL/GenBank/DDBJ databases">
        <title>Genome sequencing and annotation of Brassica cretica.</title>
        <authorList>
            <person name="Studholme D.J."/>
            <person name="Sarris P."/>
        </authorList>
    </citation>
    <scope>NUCLEOTIDE SEQUENCE</scope>
    <source>
        <strain evidence="1">PFS-109/04</strain>
        <tissue evidence="1">Leaf</tissue>
    </source>
</reference>
<proteinExistence type="predicted"/>
<dbReference type="Proteomes" id="UP000712600">
    <property type="component" value="Unassembled WGS sequence"/>
</dbReference>
<dbReference type="EMBL" id="QGKX02001521">
    <property type="protein sequence ID" value="KAF3506779.1"/>
    <property type="molecule type" value="Genomic_DNA"/>
</dbReference>
<organism evidence="1 2">
    <name type="scientific">Brassica cretica</name>
    <name type="common">Mustard</name>
    <dbReference type="NCBI Taxonomy" id="69181"/>
    <lineage>
        <taxon>Eukaryota</taxon>
        <taxon>Viridiplantae</taxon>
        <taxon>Streptophyta</taxon>
        <taxon>Embryophyta</taxon>
        <taxon>Tracheophyta</taxon>
        <taxon>Spermatophyta</taxon>
        <taxon>Magnoliopsida</taxon>
        <taxon>eudicotyledons</taxon>
        <taxon>Gunneridae</taxon>
        <taxon>Pentapetalae</taxon>
        <taxon>rosids</taxon>
        <taxon>malvids</taxon>
        <taxon>Brassicales</taxon>
        <taxon>Brassicaceae</taxon>
        <taxon>Brassiceae</taxon>
        <taxon>Brassica</taxon>
    </lineage>
</organism>
<gene>
    <name evidence="1" type="ORF">F2Q69_00006624</name>
</gene>
<accession>A0A8S9NTC6</accession>
<name>A0A8S9NTC6_BRACR</name>
<dbReference type="AlphaFoldDB" id="A0A8S9NTC6"/>
<protein>
    <submittedName>
        <fullName evidence="1">Uncharacterized protein</fullName>
    </submittedName>
</protein>